<reference evidence="1" key="1">
    <citation type="submission" date="2023-04" db="EMBL/GenBank/DDBJ databases">
        <title>Ambrosiozyma monospora NBRC 10751.</title>
        <authorList>
            <person name="Ichikawa N."/>
            <person name="Sato H."/>
            <person name="Tonouchi N."/>
        </authorList>
    </citation>
    <scope>NUCLEOTIDE SEQUENCE</scope>
    <source>
        <strain evidence="1">NBRC 10751</strain>
    </source>
</reference>
<proteinExistence type="predicted"/>
<comment type="caution">
    <text evidence="1">The sequence shown here is derived from an EMBL/GenBank/DDBJ whole genome shotgun (WGS) entry which is preliminary data.</text>
</comment>
<keyword evidence="2" id="KW-1185">Reference proteome</keyword>
<accession>A0ACB5SVA3</accession>
<organism evidence="1 2">
    <name type="scientific">Ambrosiozyma monospora</name>
    <name type="common">Yeast</name>
    <name type="synonym">Endomycopsis monosporus</name>
    <dbReference type="NCBI Taxonomy" id="43982"/>
    <lineage>
        <taxon>Eukaryota</taxon>
        <taxon>Fungi</taxon>
        <taxon>Dikarya</taxon>
        <taxon>Ascomycota</taxon>
        <taxon>Saccharomycotina</taxon>
        <taxon>Pichiomycetes</taxon>
        <taxon>Pichiales</taxon>
        <taxon>Pichiaceae</taxon>
        <taxon>Ambrosiozyma</taxon>
    </lineage>
</organism>
<dbReference type="Proteomes" id="UP001165064">
    <property type="component" value="Unassembled WGS sequence"/>
</dbReference>
<sequence>MPEGQCHHSHSPNQFNSPSCKFYQRGIHTIIDGVGGGPGGCQNPNCIYSHKLELTTPLTFPNTNSNVIKEPLICRPFAINGYCDNGRSCPYIHYFQCPDYLEFGYCMKGTNCKLQHDFKKGELASQDEYFGHVQPMFIDDNDNENENQDDVKKSFSMPLRNADNDDVATNDDDDDVVVGGGFDDDNGNGNKKDNGDDDNESEYETDSDSDIEINTGFDMKQDGNDEALRLNDDYVQI</sequence>
<evidence type="ECO:0000313" key="2">
    <source>
        <dbReference type="Proteomes" id="UP001165064"/>
    </source>
</evidence>
<evidence type="ECO:0000313" key="1">
    <source>
        <dbReference type="EMBL" id="GME73516.1"/>
    </source>
</evidence>
<dbReference type="EMBL" id="BSXS01000692">
    <property type="protein sequence ID" value="GME73516.1"/>
    <property type="molecule type" value="Genomic_DNA"/>
</dbReference>
<gene>
    <name evidence="1" type="ORF">Amon02_000143400</name>
</gene>
<protein>
    <submittedName>
        <fullName evidence="1">Unnamed protein product</fullName>
    </submittedName>
</protein>
<name>A0ACB5SVA3_AMBMO</name>